<organism evidence="3 4">
    <name type="scientific">Naegleria lovaniensis</name>
    <name type="common">Amoeba</name>
    <dbReference type="NCBI Taxonomy" id="51637"/>
    <lineage>
        <taxon>Eukaryota</taxon>
        <taxon>Discoba</taxon>
        <taxon>Heterolobosea</taxon>
        <taxon>Tetramitia</taxon>
        <taxon>Eutetramitia</taxon>
        <taxon>Vahlkampfiidae</taxon>
        <taxon>Naegleria</taxon>
    </lineage>
</organism>
<comment type="caution">
    <text evidence="3">The sequence shown here is derived from an EMBL/GenBank/DDBJ whole genome shotgun (WGS) entry which is preliminary data.</text>
</comment>
<keyword evidence="2" id="KW-0812">Transmembrane</keyword>
<proteinExistence type="predicted"/>
<reference evidence="3 4" key="1">
    <citation type="journal article" date="2018" name="BMC Genomics">
        <title>The genome of Naegleria lovaniensis, the basis for a comparative approach to unravel pathogenicity factors of the human pathogenic amoeba N. fowleri.</title>
        <authorList>
            <person name="Liechti N."/>
            <person name="Schurch N."/>
            <person name="Bruggmann R."/>
            <person name="Wittwer M."/>
        </authorList>
    </citation>
    <scope>NUCLEOTIDE SEQUENCE [LARGE SCALE GENOMIC DNA]</scope>
    <source>
        <strain evidence="3 4">ATCC 30569</strain>
    </source>
</reference>
<dbReference type="GeneID" id="68094733"/>
<evidence type="ECO:0000313" key="4">
    <source>
        <dbReference type="Proteomes" id="UP000816034"/>
    </source>
</evidence>
<evidence type="ECO:0000313" key="3">
    <source>
        <dbReference type="EMBL" id="KAG2386533.1"/>
    </source>
</evidence>
<keyword evidence="4" id="KW-1185">Reference proteome</keyword>
<evidence type="ECO:0000256" key="2">
    <source>
        <dbReference type="SAM" id="Phobius"/>
    </source>
</evidence>
<feature type="coiled-coil region" evidence="1">
    <location>
        <begin position="214"/>
        <end position="263"/>
    </location>
</feature>
<keyword evidence="2" id="KW-1133">Transmembrane helix</keyword>
<protein>
    <submittedName>
        <fullName evidence="3">Uncharacterized protein</fullName>
    </submittedName>
</protein>
<accession>A0AA88GV37</accession>
<dbReference type="RefSeq" id="XP_044550525.1">
    <property type="nucleotide sequence ID" value="XM_044691677.1"/>
</dbReference>
<feature type="transmembrane region" description="Helical" evidence="2">
    <location>
        <begin position="675"/>
        <end position="696"/>
    </location>
</feature>
<keyword evidence="1" id="KW-0175">Coiled coil</keyword>
<dbReference type="AlphaFoldDB" id="A0AA88GV37"/>
<dbReference type="EMBL" id="PYSW02000015">
    <property type="protein sequence ID" value="KAG2386533.1"/>
    <property type="molecule type" value="Genomic_DNA"/>
</dbReference>
<name>A0AA88GV37_NAELO</name>
<gene>
    <name evidence="3" type="ORF">C9374_002277</name>
</gene>
<sequence>MVKKSIGSSSAIATQLPQDETLIRKLLQEAISQNINTSQQQWIGLHREEHSNDSDENNTLCMEALQALLSSSSSNTNIAQIEQTYTKVYERLHNANILSSKPQVKQLIESVPKETLEKCVKYLHSQESRLSSDKVNVMALRFHEILIHLTLIGKAGDMLRTNVVEEWIQPLIKLYVSNKTEPTKELLTYVSQGLRFLIQLIGSYREIVKYVANLTNYNNRRIAYENRLKKENKKENPLKKRAQEKALDAEEKMFQEMEKLEEDSALNNDTEIDDYFDENENSGLVENKNHIFNKPLLQLVIEAGEKNIQNLSNVSEHVDEDLEMVYNYISKLVMQTLIEIMDISLSQVRCEEISSVVCDLGITFLSNFIDYYFERDRSMLEKALLLIACFISNDKLVPTVCKSILFDKTVQLYKKYVVKGEEGSKFSSYICSLCCYIIGRSAIKDGDSAALIINKYIKPNDHALLVSIINHIIKNNRNVLLKHMTYAGYTALQGILSAEGTTELIVEVNRQTDLIDTLIKDIKFNREKLDPYLADIKYHSMVLLKVICNNLVIAKNSGTETLKQQVAPLLEKILDSGVVQSMFDVITKDAEKKNKKKEREDKPTMKDFLYSRYTKPGAISSLTAVFQSCGKSQDDTVLKKLMELITSDQTYYGMFHYFNKVETLKHQKTMSPKTIFFIIVVFAVFLISLPLLFKLFK</sequence>
<dbReference type="Proteomes" id="UP000816034">
    <property type="component" value="Unassembled WGS sequence"/>
</dbReference>
<evidence type="ECO:0000256" key="1">
    <source>
        <dbReference type="SAM" id="Coils"/>
    </source>
</evidence>
<keyword evidence="2" id="KW-0472">Membrane</keyword>